<protein>
    <submittedName>
        <fullName evidence="1">Uncharacterized protein</fullName>
    </submittedName>
</protein>
<accession>A0A974D575</accession>
<sequence length="115" mass="12729">MASTSPFNNSNYYLYSSKQCFTDIHQSDRSGANKPLFFLLESGNNDVLPIMGCHISASLIIGRIVFVKSAPFCHYLRRQLRGWGGLRSSCPFSTLGSDCKGEISDPLVLGTYKLL</sequence>
<evidence type="ECO:0000313" key="1">
    <source>
        <dbReference type="EMBL" id="OCT85853.1"/>
    </source>
</evidence>
<evidence type="ECO:0000313" key="2">
    <source>
        <dbReference type="Proteomes" id="UP000694892"/>
    </source>
</evidence>
<proteinExistence type="predicted"/>
<gene>
    <name evidence="1" type="ORF">XELAEV_18024022mg</name>
</gene>
<reference evidence="2" key="1">
    <citation type="journal article" date="2016" name="Nature">
        <title>Genome evolution in the allotetraploid frog Xenopus laevis.</title>
        <authorList>
            <person name="Session A.M."/>
            <person name="Uno Y."/>
            <person name="Kwon T."/>
            <person name="Chapman J.A."/>
            <person name="Toyoda A."/>
            <person name="Takahashi S."/>
            <person name="Fukui A."/>
            <person name="Hikosaka A."/>
            <person name="Suzuki A."/>
            <person name="Kondo M."/>
            <person name="van Heeringen S.J."/>
            <person name="Quigley I."/>
            <person name="Heinz S."/>
            <person name="Ogino H."/>
            <person name="Ochi H."/>
            <person name="Hellsten U."/>
            <person name="Lyons J.B."/>
            <person name="Simakov O."/>
            <person name="Putnam N."/>
            <person name="Stites J."/>
            <person name="Kuroki Y."/>
            <person name="Tanaka T."/>
            <person name="Michiue T."/>
            <person name="Watanabe M."/>
            <person name="Bogdanovic O."/>
            <person name="Lister R."/>
            <person name="Georgiou G."/>
            <person name="Paranjpe S.S."/>
            <person name="van Kruijsbergen I."/>
            <person name="Shu S."/>
            <person name="Carlson J."/>
            <person name="Kinoshita T."/>
            <person name="Ohta Y."/>
            <person name="Mawaribuchi S."/>
            <person name="Jenkins J."/>
            <person name="Grimwood J."/>
            <person name="Schmutz J."/>
            <person name="Mitros T."/>
            <person name="Mozaffari S.V."/>
            <person name="Suzuki Y."/>
            <person name="Haramoto Y."/>
            <person name="Yamamoto T.S."/>
            <person name="Takagi C."/>
            <person name="Heald R."/>
            <person name="Miller K."/>
            <person name="Haudenschild C."/>
            <person name="Kitzman J."/>
            <person name="Nakayama T."/>
            <person name="Izutsu Y."/>
            <person name="Robert J."/>
            <person name="Fortriede J."/>
            <person name="Burns K."/>
            <person name="Lotay V."/>
            <person name="Karimi K."/>
            <person name="Yasuoka Y."/>
            <person name="Dichmann D.S."/>
            <person name="Flajnik M.F."/>
            <person name="Houston D.W."/>
            <person name="Shendure J."/>
            <person name="DuPasquier L."/>
            <person name="Vize P.D."/>
            <person name="Zorn A.M."/>
            <person name="Ito M."/>
            <person name="Marcotte E.M."/>
            <person name="Wallingford J.B."/>
            <person name="Ito Y."/>
            <person name="Asashima M."/>
            <person name="Ueno N."/>
            <person name="Matsuda Y."/>
            <person name="Veenstra G.J."/>
            <person name="Fujiyama A."/>
            <person name="Harland R.M."/>
            <person name="Taira M."/>
            <person name="Rokhsar D.S."/>
        </authorList>
    </citation>
    <scope>NUCLEOTIDE SEQUENCE [LARGE SCALE GENOMIC DNA]</scope>
    <source>
        <strain evidence="2">J</strain>
    </source>
</reference>
<name>A0A974D575_XENLA</name>
<dbReference type="Proteomes" id="UP000694892">
    <property type="component" value="Chromosome 4L"/>
</dbReference>
<dbReference type="AlphaFoldDB" id="A0A974D575"/>
<dbReference type="EMBL" id="CM004472">
    <property type="protein sequence ID" value="OCT85853.1"/>
    <property type="molecule type" value="Genomic_DNA"/>
</dbReference>
<organism evidence="1 2">
    <name type="scientific">Xenopus laevis</name>
    <name type="common">African clawed frog</name>
    <dbReference type="NCBI Taxonomy" id="8355"/>
    <lineage>
        <taxon>Eukaryota</taxon>
        <taxon>Metazoa</taxon>
        <taxon>Chordata</taxon>
        <taxon>Craniata</taxon>
        <taxon>Vertebrata</taxon>
        <taxon>Euteleostomi</taxon>
        <taxon>Amphibia</taxon>
        <taxon>Batrachia</taxon>
        <taxon>Anura</taxon>
        <taxon>Pipoidea</taxon>
        <taxon>Pipidae</taxon>
        <taxon>Xenopodinae</taxon>
        <taxon>Xenopus</taxon>
        <taxon>Xenopus</taxon>
    </lineage>
</organism>